<dbReference type="RefSeq" id="WP_004920470.1">
    <property type="nucleotide sequence ID" value="NZ_BCMA01000002.1"/>
</dbReference>
<dbReference type="PROSITE" id="PS51440">
    <property type="entry name" value="TIM_2"/>
    <property type="match status" value="1"/>
</dbReference>
<accession>A0ABU0UYD0</accession>
<evidence type="ECO:0000313" key="9">
    <source>
        <dbReference type="EMBL" id="MDQ1209564.1"/>
    </source>
</evidence>
<keyword evidence="5 7" id="KW-0324">Glycolysis</keyword>
<dbReference type="SUPFAM" id="SSF51351">
    <property type="entry name" value="Triosephosphate isomerase (TIM)"/>
    <property type="match status" value="1"/>
</dbReference>
<dbReference type="InterPro" id="IPR020861">
    <property type="entry name" value="Triosephosphate_isomerase_AS"/>
</dbReference>
<dbReference type="PANTHER" id="PTHR21139:SF42">
    <property type="entry name" value="TRIOSEPHOSPHATE ISOMERASE"/>
    <property type="match status" value="1"/>
</dbReference>
<dbReference type="CDD" id="cd00311">
    <property type="entry name" value="TIM"/>
    <property type="match status" value="1"/>
</dbReference>
<dbReference type="HAMAP" id="MF_00147_B">
    <property type="entry name" value="TIM_B"/>
    <property type="match status" value="1"/>
</dbReference>
<evidence type="ECO:0000256" key="5">
    <source>
        <dbReference type="ARBA" id="ARBA00023152"/>
    </source>
</evidence>
<comment type="subcellular location">
    <subcellularLocation>
        <location evidence="7 8">Cytoplasm</location>
    </subcellularLocation>
</comment>
<gene>
    <name evidence="7" type="primary">tpiA</name>
    <name evidence="9" type="ORF">QE380_002487</name>
</gene>
<dbReference type="GO" id="GO:0004807">
    <property type="term" value="F:triose-phosphate isomerase activity"/>
    <property type="evidence" value="ECO:0007669"/>
    <property type="project" value="UniProtKB-EC"/>
</dbReference>
<dbReference type="Proteomes" id="UP001233360">
    <property type="component" value="Unassembled WGS sequence"/>
</dbReference>
<evidence type="ECO:0000256" key="4">
    <source>
        <dbReference type="ARBA" id="ARBA00022490"/>
    </source>
</evidence>
<feature type="binding site" evidence="7">
    <location>
        <position position="185"/>
    </location>
    <ligand>
        <name>substrate</name>
    </ligand>
</feature>
<feature type="binding site" evidence="7">
    <location>
        <position position="223"/>
    </location>
    <ligand>
        <name>substrate</name>
    </ligand>
</feature>
<dbReference type="EC" id="5.3.1.1" evidence="7 8"/>
<comment type="pathway">
    <text evidence="7 8">Carbohydrate degradation; glycolysis; D-glyceraldehyde 3-phosphate from glycerone phosphate: step 1/1.</text>
</comment>
<comment type="similarity">
    <text evidence="2 7 8">Belongs to the triosephosphate isomerase family.</text>
</comment>
<dbReference type="NCBIfam" id="TIGR00419">
    <property type="entry name" value="tim"/>
    <property type="match status" value="1"/>
</dbReference>
<dbReference type="InterPro" id="IPR035990">
    <property type="entry name" value="TIM_sf"/>
</dbReference>
<comment type="subunit">
    <text evidence="7 8">Homodimer.</text>
</comment>
<reference evidence="9 10" key="1">
    <citation type="submission" date="2023-07" db="EMBL/GenBank/DDBJ databases">
        <title>Functional and genomic diversity of the sorghum phyllosphere microbiome.</title>
        <authorList>
            <person name="Shade A."/>
        </authorList>
    </citation>
    <scope>NUCLEOTIDE SEQUENCE [LARGE SCALE GENOMIC DNA]</scope>
    <source>
        <strain evidence="9 10">SORGH_AS_0887</strain>
    </source>
</reference>
<sequence length="265" mass="28515">MSGSTIIPWVVGNWKMNPKQSDAIQLVQQFKDLLKQQPISEQYCHVGVAPIAIALTTIQSELATANRQVATVAQDVSRFAGTGAYTGEISAELLTDSQIRYVLIGHSERRDLLGDHVEILKAKLSHALNAGMTVIYCVGESLEQREQGLAEQIVLQQICDIAPVVSAEQWQHQIVIAYEPIWAIGTGRTASPEDAQAIHAKIREGLCQITPAGSQIALLYGGSVKPENAVELAACPDINGALVGGASLNAESFYKIAQAFAQTQQ</sequence>
<dbReference type="GeneID" id="45232866"/>
<evidence type="ECO:0000256" key="6">
    <source>
        <dbReference type="ARBA" id="ARBA00023235"/>
    </source>
</evidence>
<dbReference type="InterPro" id="IPR000652">
    <property type="entry name" value="Triosephosphate_isomerase"/>
</dbReference>
<feature type="binding site" evidence="7">
    <location>
        <begin position="13"/>
        <end position="15"/>
    </location>
    <ligand>
        <name>substrate</name>
    </ligand>
</feature>
<evidence type="ECO:0000313" key="10">
    <source>
        <dbReference type="Proteomes" id="UP001233360"/>
    </source>
</evidence>
<feature type="binding site" evidence="7">
    <location>
        <begin position="244"/>
        <end position="245"/>
    </location>
    <ligand>
        <name>substrate</name>
    </ligand>
</feature>
<evidence type="ECO:0000256" key="2">
    <source>
        <dbReference type="ARBA" id="ARBA00007422"/>
    </source>
</evidence>
<organism evidence="9 10">
    <name type="scientific">Acinetobacter baylyi</name>
    <dbReference type="NCBI Taxonomy" id="202950"/>
    <lineage>
        <taxon>Bacteria</taxon>
        <taxon>Pseudomonadati</taxon>
        <taxon>Pseudomonadota</taxon>
        <taxon>Gammaproteobacteria</taxon>
        <taxon>Moraxellales</taxon>
        <taxon>Moraxellaceae</taxon>
        <taxon>Acinetobacter</taxon>
    </lineage>
</organism>
<comment type="catalytic activity">
    <reaction evidence="7 8">
        <text>D-glyceraldehyde 3-phosphate = dihydroxyacetone phosphate</text>
        <dbReference type="Rhea" id="RHEA:18585"/>
        <dbReference type="ChEBI" id="CHEBI:57642"/>
        <dbReference type="ChEBI" id="CHEBI:59776"/>
        <dbReference type="EC" id="5.3.1.1"/>
    </reaction>
</comment>
<evidence type="ECO:0000256" key="1">
    <source>
        <dbReference type="ARBA" id="ARBA00004939"/>
    </source>
</evidence>
<dbReference type="Pfam" id="PF00121">
    <property type="entry name" value="TIM"/>
    <property type="match status" value="1"/>
</dbReference>
<proteinExistence type="inferred from homology"/>
<keyword evidence="6 7" id="KW-0413">Isomerase</keyword>
<evidence type="ECO:0000256" key="3">
    <source>
        <dbReference type="ARBA" id="ARBA00022432"/>
    </source>
</evidence>
<name>A0ABU0UYD0_ACIBI</name>
<dbReference type="InterPro" id="IPR013785">
    <property type="entry name" value="Aldolase_TIM"/>
</dbReference>
<evidence type="ECO:0000256" key="7">
    <source>
        <dbReference type="HAMAP-Rule" id="MF_00147"/>
    </source>
</evidence>
<evidence type="ECO:0000256" key="8">
    <source>
        <dbReference type="RuleBase" id="RU363013"/>
    </source>
</evidence>
<keyword evidence="4 7" id="KW-0963">Cytoplasm</keyword>
<dbReference type="InterPro" id="IPR022896">
    <property type="entry name" value="TrioseP_Isoase_bac/euk"/>
</dbReference>
<feature type="active site" description="Proton acceptor" evidence="7">
    <location>
        <position position="179"/>
    </location>
</feature>
<comment type="pathway">
    <text evidence="7 8">Carbohydrate biosynthesis; gluconeogenesis.</text>
</comment>
<dbReference type="Gene3D" id="3.20.20.70">
    <property type="entry name" value="Aldolase class I"/>
    <property type="match status" value="1"/>
</dbReference>
<dbReference type="PROSITE" id="PS00171">
    <property type="entry name" value="TIM_1"/>
    <property type="match status" value="1"/>
</dbReference>
<comment type="caution">
    <text evidence="9">The sequence shown here is derived from an EMBL/GenBank/DDBJ whole genome shotgun (WGS) entry which is preliminary data.</text>
</comment>
<comment type="function">
    <text evidence="7">Involved in the gluconeogenesis. Catalyzes stereospecifically the conversion of dihydroxyacetone phosphate (DHAP) to D-glyceraldehyde-3-phosphate (G3P).</text>
</comment>
<feature type="active site" description="Electrophile" evidence="7">
    <location>
        <position position="106"/>
    </location>
</feature>
<protein>
    <recommendedName>
        <fullName evidence="7 8">Triosephosphate isomerase</fullName>
        <shortName evidence="7">TIM</shortName>
        <shortName evidence="7">TPI</shortName>
        <ecNumber evidence="7 8">5.3.1.1</ecNumber>
    </recommendedName>
    <alternativeName>
        <fullName evidence="7">Triose-phosphate isomerase</fullName>
    </alternativeName>
</protein>
<keyword evidence="3 7" id="KW-0312">Gluconeogenesis</keyword>
<keyword evidence="10" id="KW-1185">Reference proteome</keyword>
<comment type="pathway">
    <text evidence="1">Carbohydrate metabolism; erythritol degradation.</text>
</comment>
<dbReference type="PANTHER" id="PTHR21139">
    <property type="entry name" value="TRIOSEPHOSPHATE ISOMERASE"/>
    <property type="match status" value="1"/>
</dbReference>
<dbReference type="EMBL" id="JAUTBK010000002">
    <property type="protein sequence ID" value="MDQ1209564.1"/>
    <property type="molecule type" value="Genomic_DNA"/>
</dbReference>